<accession>A0A7D5KL22</accession>
<dbReference type="RefSeq" id="WP_179261291.1">
    <property type="nucleotide sequence ID" value="NZ_CP058601.1"/>
</dbReference>
<dbReference type="InterPro" id="IPR002577">
    <property type="entry name" value="HTH_HxlR"/>
</dbReference>
<reference evidence="5 6" key="1">
    <citation type="submission" date="2020-07" db="EMBL/GenBank/DDBJ databases">
        <authorList>
            <person name="Cui H."/>
        </authorList>
    </citation>
    <scope>NUCLEOTIDE SEQUENCE [LARGE SCALE GENOMIC DNA]</scope>
    <source>
        <strain evidence="5 6">YPL8</strain>
    </source>
</reference>
<gene>
    <name evidence="5" type="ORF">HYG82_12135</name>
</gene>
<evidence type="ECO:0000256" key="2">
    <source>
        <dbReference type="ARBA" id="ARBA00023125"/>
    </source>
</evidence>
<dbReference type="Proteomes" id="UP000509241">
    <property type="component" value="Chromosome"/>
</dbReference>
<dbReference type="PROSITE" id="PS51118">
    <property type="entry name" value="HTH_HXLR"/>
    <property type="match status" value="1"/>
</dbReference>
<dbReference type="GeneID" id="56034052"/>
<keyword evidence="1" id="KW-0805">Transcription regulation</keyword>
<dbReference type="Gene3D" id="1.10.10.10">
    <property type="entry name" value="Winged helix-like DNA-binding domain superfamily/Winged helix DNA-binding domain"/>
    <property type="match status" value="1"/>
</dbReference>
<evidence type="ECO:0000313" key="6">
    <source>
        <dbReference type="Proteomes" id="UP000509241"/>
    </source>
</evidence>
<keyword evidence="6" id="KW-1185">Reference proteome</keyword>
<dbReference type="GO" id="GO:0003677">
    <property type="term" value="F:DNA binding"/>
    <property type="evidence" value="ECO:0007669"/>
    <property type="project" value="UniProtKB-KW"/>
</dbReference>
<dbReference type="KEGG" id="haly:HYG82_12135"/>
<dbReference type="InterPro" id="IPR036390">
    <property type="entry name" value="WH_DNA-bd_sf"/>
</dbReference>
<keyword evidence="2" id="KW-0238">DNA-binding</keyword>
<dbReference type="PANTHER" id="PTHR33204">
    <property type="entry name" value="TRANSCRIPTIONAL REGULATOR, MARR FAMILY"/>
    <property type="match status" value="1"/>
</dbReference>
<dbReference type="OrthoDB" id="147589at2157"/>
<proteinExistence type="predicted"/>
<dbReference type="EMBL" id="CP058601">
    <property type="protein sequence ID" value="QLG49558.1"/>
    <property type="molecule type" value="Genomic_DNA"/>
</dbReference>
<evidence type="ECO:0000256" key="1">
    <source>
        <dbReference type="ARBA" id="ARBA00023015"/>
    </source>
</evidence>
<dbReference type="PANTHER" id="PTHR33204:SF18">
    <property type="entry name" value="TRANSCRIPTIONAL REGULATORY PROTEIN"/>
    <property type="match status" value="1"/>
</dbReference>
<organism evidence="5 6">
    <name type="scientific">Natrinema halophilum</name>
    <dbReference type="NCBI Taxonomy" id="1699371"/>
    <lineage>
        <taxon>Archaea</taxon>
        <taxon>Methanobacteriati</taxon>
        <taxon>Methanobacteriota</taxon>
        <taxon>Stenosarchaea group</taxon>
        <taxon>Halobacteria</taxon>
        <taxon>Halobacteriales</taxon>
        <taxon>Natrialbaceae</taxon>
        <taxon>Natrinema</taxon>
    </lineage>
</organism>
<dbReference type="AlphaFoldDB" id="A0A7D5KL22"/>
<evidence type="ECO:0000259" key="4">
    <source>
        <dbReference type="PROSITE" id="PS51118"/>
    </source>
</evidence>
<dbReference type="CDD" id="cd00090">
    <property type="entry name" value="HTH_ARSR"/>
    <property type="match status" value="1"/>
</dbReference>
<protein>
    <submittedName>
        <fullName evidence="5">Helix-turn-helix transcriptional regulator</fullName>
    </submittedName>
</protein>
<name>A0A7D5KL22_9EURY</name>
<feature type="domain" description="HTH hxlR-type" evidence="4">
    <location>
        <begin position="20"/>
        <end position="117"/>
    </location>
</feature>
<dbReference type="InterPro" id="IPR036388">
    <property type="entry name" value="WH-like_DNA-bd_sf"/>
</dbReference>
<dbReference type="Pfam" id="PF01638">
    <property type="entry name" value="HxlR"/>
    <property type="match status" value="1"/>
</dbReference>
<keyword evidence="3" id="KW-0804">Transcription</keyword>
<evidence type="ECO:0000256" key="3">
    <source>
        <dbReference type="ARBA" id="ARBA00023163"/>
    </source>
</evidence>
<dbReference type="SUPFAM" id="SSF46785">
    <property type="entry name" value="Winged helix' DNA-binding domain"/>
    <property type="match status" value="1"/>
</dbReference>
<sequence>MSAETESRQDEIVTQNASACPVVQAIDQVGTPWRMNVIYALDGGEKRFNELKRATGARSKTLSDALDELVENDVVTRRMEEDAPVAVYYALSTKGEELLAVLAELDEWARNWGEEAPDGPSPRLRDD</sequence>
<dbReference type="InterPro" id="IPR011991">
    <property type="entry name" value="ArsR-like_HTH"/>
</dbReference>
<evidence type="ECO:0000313" key="5">
    <source>
        <dbReference type="EMBL" id="QLG49558.1"/>
    </source>
</evidence>